<name>A0A7V8FRX6_9BURK</name>
<dbReference type="InterPro" id="IPR023982">
    <property type="entry name" value="CHP04029_CMD-like"/>
</dbReference>
<sequence length="379" mass="39972">MTQPTVFPDLVDTLAHVPSHGPVHAARQQRDKTTAATQGSLQALLDPALPQITLAERLLAAAYTARLTPAPELAAHYLERLQDLGGAAPAVAAALAARQHDTIAEPRLRAILAYTHRLATQPATGSQATLQALQQAGLDTAAVVALSQLVAFVSYQARVVAGVRALASHPGAPAPAAEVAATPAAPAAPLQPLAINGYVDHALTWSAWLDTVQLEQATPEQLEVLEASHPKAKTSDYYLLLVQQPEILRQRQIAFNAIMYAPGGLSRAERELAATVVSRVNGCVYCASVHAERFGQLAKRNDVIAQVFTDPQGAGTSAREKAIVQASIVLTREPAGDLAPTLAALRAQGLDDLQILDLVHAVAVFGWANRLMLNLGAPD</sequence>
<proteinExistence type="predicted"/>
<dbReference type="PANTHER" id="PTHR35446:SF2">
    <property type="entry name" value="CARBOXYMUCONOLACTONE DECARBOXYLASE-LIKE DOMAIN-CONTAINING PROTEIN"/>
    <property type="match status" value="1"/>
</dbReference>
<dbReference type="SUPFAM" id="SSF69118">
    <property type="entry name" value="AhpD-like"/>
    <property type="match status" value="2"/>
</dbReference>
<accession>A0A7V8FRX6</accession>
<dbReference type="InterPro" id="IPR003779">
    <property type="entry name" value="CMD-like"/>
</dbReference>
<feature type="domain" description="Carboxymuconolactone decarboxylase-like" evidence="1">
    <location>
        <begin position="245"/>
        <end position="325"/>
    </location>
</feature>
<dbReference type="Pfam" id="PF02627">
    <property type="entry name" value="CMD"/>
    <property type="match status" value="1"/>
</dbReference>
<dbReference type="NCBIfam" id="TIGR04029">
    <property type="entry name" value="CMD_Avi_7170"/>
    <property type="match status" value="1"/>
</dbReference>
<gene>
    <name evidence="2" type="ORF">GAK30_00366</name>
</gene>
<dbReference type="Gene3D" id="1.20.1290.10">
    <property type="entry name" value="AhpD-like"/>
    <property type="match status" value="2"/>
</dbReference>
<dbReference type="InterPro" id="IPR010195">
    <property type="entry name" value="Uncharacterised_peroxidase-rel"/>
</dbReference>
<protein>
    <recommendedName>
        <fullName evidence="1">Carboxymuconolactone decarboxylase-like domain-containing protein</fullName>
    </recommendedName>
</protein>
<dbReference type="InterPro" id="IPR004675">
    <property type="entry name" value="AhpD_core"/>
</dbReference>
<evidence type="ECO:0000313" key="3">
    <source>
        <dbReference type="Proteomes" id="UP000461670"/>
    </source>
</evidence>
<dbReference type="PANTHER" id="PTHR35446">
    <property type="entry name" value="SI:CH211-175M2.5"/>
    <property type="match status" value="1"/>
</dbReference>
<reference evidence="3" key="1">
    <citation type="journal article" date="2020" name="MBio">
        <title>Horizontal gene transfer to a defensive symbiont with a reduced genome amongst a multipartite beetle microbiome.</title>
        <authorList>
            <person name="Waterworth S.C."/>
            <person name="Florez L.V."/>
            <person name="Rees E.R."/>
            <person name="Hertweck C."/>
            <person name="Kaltenpoth M."/>
            <person name="Kwan J.C."/>
        </authorList>
    </citation>
    <scope>NUCLEOTIDE SEQUENCE [LARGE SCALE GENOMIC DNA]</scope>
</reference>
<dbReference type="NCBIfam" id="TIGR01926">
    <property type="entry name" value="peroxid_rel"/>
    <property type="match status" value="1"/>
</dbReference>
<dbReference type="AlphaFoldDB" id="A0A7V8FRX6"/>
<dbReference type="NCBIfam" id="TIGR00778">
    <property type="entry name" value="ahpD_dom"/>
    <property type="match status" value="1"/>
</dbReference>
<dbReference type="EMBL" id="WNDQ01000003">
    <property type="protein sequence ID" value="KAF1023703.1"/>
    <property type="molecule type" value="Genomic_DNA"/>
</dbReference>
<evidence type="ECO:0000313" key="2">
    <source>
        <dbReference type="EMBL" id="KAF1023703.1"/>
    </source>
</evidence>
<organism evidence="2 3">
    <name type="scientific">Paracidovorax wautersii</name>
    <dbReference type="NCBI Taxonomy" id="1177982"/>
    <lineage>
        <taxon>Bacteria</taxon>
        <taxon>Pseudomonadati</taxon>
        <taxon>Pseudomonadota</taxon>
        <taxon>Betaproteobacteria</taxon>
        <taxon>Burkholderiales</taxon>
        <taxon>Comamonadaceae</taxon>
        <taxon>Paracidovorax</taxon>
    </lineage>
</organism>
<evidence type="ECO:0000259" key="1">
    <source>
        <dbReference type="Pfam" id="PF02627"/>
    </source>
</evidence>
<dbReference type="InterPro" id="IPR029032">
    <property type="entry name" value="AhpD-like"/>
</dbReference>
<comment type="caution">
    <text evidence="2">The sequence shown here is derived from an EMBL/GenBank/DDBJ whole genome shotgun (WGS) entry which is preliminary data.</text>
</comment>
<dbReference type="Proteomes" id="UP000461670">
    <property type="component" value="Unassembled WGS sequence"/>
</dbReference>
<dbReference type="GO" id="GO:0051920">
    <property type="term" value="F:peroxiredoxin activity"/>
    <property type="evidence" value="ECO:0007669"/>
    <property type="project" value="InterPro"/>
</dbReference>